<organism evidence="1 2">
    <name type="scientific">Microbispora corallina</name>
    <dbReference type="NCBI Taxonomy" id="83302"/>
    <lineage>
        <taxon>Bacteria</taxon>
        <taxon>Bacillati</taxon>
        <taxon>Actinomycetota</taxon>
        <taxon>Actinomycetes</taxon>
        <taxon>Streptosporangiales</taxon>
        <taxon>Streptosporangiaceae</taxon>
        <taxon>Microbispora</taxon>
    </lineage>
</organism>
<dbReference type="Proteomes" id="UP000603904">
    <property type="component" value="Unassembled WGS sequence"/>
</dbReference>
<keyword evidence="2" id="KW-1185">Reference proteome</keyword>
<accession>A0ABQ4FU05</accession>
<sequence length="70" mass="7930">MTEHRVFAAVRDAEGEFLALDDYQAESDEVYGAAQGEVWKLERAQHFHEPSVPSWLAADEGDWPRALDVI</sequence>
<proteinExistence type="predicted"/>
<dbReference type="RefSeq" id="WP_204055885.1">
    <property type="nucleotide sequence ID" value="NZ_BAAAGP010000005.1"/>
</dbReference>
<protein>
    <submittedName>
        <fullName evidence="1">Uncharacterized protein</fullName>
    </submittedName>
</protein>
<evidence type="ECO:0000313" key="1">
    <source>
        <dbReference type="EMBL" id="GIH38256.1"/>
    </source>
</evidence>
<comment type="caution">
    <text evidence="1">The sequence shown here is derived from an EMBL/GenBank/DDBJ whole genome shotgun (WGS) entry which is preliminary data.</text>
</comment>
<gene>
    <name evidence="1" type="ORF">Mco01_12560</name>
</gene>
<evidence type="ECO:0000313" key="2">
    <source>
        <dbReference type="Proteomes" id="UP000603904"/>
    </source>
</evidence>
<reference evidence="1 2" key="1">
    <citation type="submission" date="2021-01" db="EMBL/GenBank/DDBJ databases">
        <title>Whole genome shotgun sequence of Microbispora corallina NBRC 16416.</title>
        <authorList>
            <person name="Komaki H."/>
            <person name="Tamura T."/>
        </authorList>
    </citation>
    <scope>NUCLEOTIDE SEQUENCE [LARGE SCALE GENOMIC DNA]</scope>
    <source>
        <strain evidence="1 2">NBRC 16416</strain>
    </source>
</reference>
<dbReference type="EMBL" id="BOOC01000003">
    <property type="protein sequence ID" value="GIH38256.1"/>
    <property type="molecule type" value="Genomic_DNA"/>
</dbReference>
<name>A0ABQ4FU05_9ACTN</name>